<feature type="compositionally biased region" description="Acidic residues" evidence="1">
    <location>
        <begin position="17"/>
        <end position="58"/>
    </location>
</feature>
<dbReference type="AlphaFoldDB" id="A0A5B7EQ25"/>
<organism evidence="2 3">
    <name type="scientific">Portunus trituberculatus</name>
    <name type="common">Swimming crab</name>
    <name type="synonym">Neptunus trituberculatus</name>
    <dbReference type="NCBI Taxonomy" id="210409"/>
    <lineage>
        <taxon>Eukaryota</taxon>
        <taxon>Metazoa</taxon>
        <taxon>Ecdysozoa</taxon>
        <taxon>Arthropoda</taxon>
        <taxon>Crustacea</taxon>
        <taxon>Multicrustacea</taxon>
        <taxon>Malacostraca</taxon>
        <taxon>Eumalacostraca</taxon>
        <taxon>Eucarida</taxon>
        <taxon>Decapoda</taxon>
        <taxon>Pleocyemata</taxon>
        <taxon>Brachyura</taxon>
        <taxon>Eubrachyura</taxon>
        <taxon>Portunoidea</taxon>
        <taxon>Portunidae</taxon>
        <taxon>Portuninae</taxon>
        <taxon>Portunus</taxon>
    </lineage>
</organism>
<dbReference type="EMBL" id="VSRR010003063">
    <property type="protein sequence ID" value="MPC34484.1"/>
    <property type="molecule type" value="Genomic_DNA"/>
</dbReference>
<name>A0A5B7EQ25_PORTR</name>
<evidence type="ECO:0000313" key="2">
    <source>
        <dbReference type="EMBL" id="MPC34484.1"/>
    </source>
</evidence>
<sequence>MYRRTDEKENVDNGKEIEEEWEDEEDDDNDDEESKEEKEGEEEDKDNEEDENDEEEEEEKRGGGGGGGGRRRCFGIGCQAATPPRSINTVRCPAFVPRPMCPARVPRLMPHPEYLPASPLNLHQLRLCMTCLRLLSLPPSVWSI</sequence>
<feature type="region of interest" description="Disordered" evidence="1">
    <location>
        <begin position="1"/>
        <end position="74"/>
    </location>
</feature>
<evidence type="ECO:0000313" key="3">
    <source>
        <dbReference type="Proteomes" id="UP000324222"/>
    </source>
</evidence>
<evidence type="ECO:0000256" key="1">
    <source>
        <dbReference type="SAM" id="MobiDB-lite"/>
    </source>
</evidence>
<keyword evidence="3" id="KW-1185">Reference proteome</keyword>
<dbReference type="Proteomes" id="UP000324222">
    <property type="component" value="Unassembled WGS sequence"/>
</dbReference>
<feature type="compositionally biased region" description="Basic and acidic residues" evidence="1">
    <location>
        <begin position="1"/>
        <end position="16"/>
    </location>
</feature>
<accession>A0A5B7EQ25</accession>
<protein>
    <submittedName>
        <fullName evidence="2">Uncharacterized protein</fullName>
    </submittedName>
</protein>
<proteinExistence type="predicted"/>
<reference evidence="2 3" key="1">
    <citation type="submission" date="2019-05" db="EMBL/GenBank/DDBJ databases">
        <title>Another draft genome of Portunus trituberculatus and its Hox gene families provides insights of decapod evolution.</title>
        <authorList>
            <person name="Jeong J.-H."/>
            <person name="Song I."/>
            <person name="Kim S."/>
            <person name="Choi T."/>
            <person name="Kim D."/>
            <person name="Ryu S."/>
            <person name="Kim W."/>
        </authorList>
    </citation>
    <scope>NUCLEOTIDE SEQUENCE [LARGE SCALE GENOMIC DNA]</scope>
    <source>
        <tissue evidence="2">Muscle</tissue>
    </source>
</reference>
<comment type="caution">
    <text evidence="2">The sequence shown here is derived from an EMBL/GenBank/DDBJ whole genome shotgun (WGS) entry which is preliminary data.</text>
</comment>
<gene>
    <name evidence="2" type="ORF">E2C01_027875</name>
</gene>